<feature type="domain" description="Flagellin C-terminal" evidence="2">
    <location>
        <begin position="184"/>
        <end position="266"/>
    </location>
</feature>
<evidence type="ECO:0000313" key="3">
    <source>
        <dbReference type="EMBL" id="SVD17657.1"/>
    </source>
</evidence>
<dbReference type="InterPro" id="IPR001492">
    <property type="entry name" value="Flagellin"/>
</dbReference>
<keyword evidence="1" id="KW-0975">Bacterial flagellum</keyword>
<sequence>NVSSNLTASINSSGNGITITDTSSVITNSLTVSEVDGGTTALSLGIVGTKDGNIEGMDLNAALSTSTLISELNGGDGLTLGDINIINGAASSAVTLSSATTIAQVISLINNSGNNVTASIDSAGTSLQVVSNNSSTIAVVSNVGTDTTAEELGIGGGRNVINTLFKLKQAMEYDDTFAILGSLANLDSGLETINESRAIYGAVARRIMSTEETHQQNIVNQTDQMSNIEGADLVEAASEFAAMEAALQASLSSTARIIQPSLLDFLR</sequence>
<reference evidence="3" key="1">
    <citation type="submission" date="2018-05" db="EMBL/GenBank/DDBJ databases">
        <authorList>
            <person name="Lanie J.A."/>
            <person name="Ng W.-L."/>
            <person name="Kazmierczak K.M."/>
            <person name="Andrzejewski T.M."/>
            <person name="Davidsen T.M."/>
            <person name="Wayne K.J."/>
            <person name="Tettelin H."/>
            <person name="Glass J.I."/>
            <person name="Rusch D."/>
            <person name="Podicherti R."/>
            <person name="Tsui H.-C.T."/>
            <person name="Winkler M.E."/>
        </authorList>
    </citation>
    <scope>NUCLEOTIDE SEQUENCE</scope>
</reference>
<protein>
    <recommendedName>
        <fullName evidence="2">Flagellin C-terminal domain-containing protein</fullName>
    </recommendedName>
</protein>
<proteinExistence type="predicted"/>
<accession>A0A382T830</accession>
<organism evidence="3">
    <name type="scientific">marine metagenome</name>
    <dbReference type="NCBI Taxonomy" id="408172"/>
    <lineage>
        <taxon>unclassified sequences</taxon>
        <taxon>metagenomes</taxon>
        <taxon>ecological metagenomes</taxon>
    </lineage>
</organism>
<evidence type="ECO:0000259" key="2">
    <source>
        <dbReference type="Pfam" id="PF00700"/>
    </source>
</evidence>
<dbReference type="Pfam" id="PF00700">
    <property type="entry name" value="Flagellin_C"/>
    <property type="match status" value="1"/>
</dbReference>
<dbReference type="GO" id="GO:0009288">
    <property type="term" value="C:bacterial-type flagellum"/>
    <property type="evidence" value="ECO:0007669"/>
    <property type="project" value="InterPro"/>
</dbReference>
<dbReference type="GO" id="GO:0005198">
    <property type="term" value="F:structural molecule activity"/>
    <property type="evidence" value="ECO:0007669"/>
    <property type="project" value="InterPro"/>
</dbReference>
<dbReference type="AlphaFoldDB" id="A0A382T830"/>
<evidence type="ECO:0000256" key="1">
    <source>
        <dbReference type="ARBA" id="ARBA00023143"/>
    </source>
</evidence>
<dbReference type="PANTHER" id="PTHR42792:SF1">
    <property type="entry name" value="FLAGELLAR HOOK-ASSOCIATED PROTEIN 3"/>
    <property type="match status" value="1"/>
</dbReference>
<feature type="non-terminal residue" evidence="3">
    <location>
        <position position="1"/>
    </location>
</feature>
<dbReference type="InterPro" id="IPR046358">
    <property type="entry name" value="Flagellin_C"/>
</dbReference>
<dbReference type="EMBL" id="UINC01134240">
    <property type="protein sequence ID" value="SVD17657.1"/>
    <property type="molecule type" value="Genomic_DNA"/>
</dbReference>
<dbReference type="SUPFAM" id="SSF64518">
    <property type="entry name" value="Phase 1 flagellin"/>
    <property type="match status" value="1"/>
</dbReference>
<dbReference type="Gene3D" id="1.20.1330.10">
    <property type="entry name" value="f41 fragment of flagellin, N-terminal domain"/>
    <property type="match status" value="1"/>
</dbReference>
<gene>
    <name evidence="3" type="ORF">METZ01_LOCUS370511</name>
</gene>
<name>A0A382T830_9ZZZZ</name>
<dbReference type="PANTHER" id="PTHR42792">
    <property type="entry name" value="FLAGELLIN"/>
    <property type="match status" value="1"/>
</dbReference>